<name>A0ABR6L891_9HYPH</name>
<comment type="caution">
    <text evidence="1">The sequence shown here is derived from an EMBL/GenBank/DDBJ whole genome shotgun (WGS) entry which is preliminary data.</text>
</comment>
<accession>A0ABR6L891</accession>
<evidence type="ECO:0000313" key="1">
    <source>
        <dbReference type="EMBL" id="MBB4653017.1"/>
    </source>
</evidence>
<reference evidence="1 2" key="1">
    <citation type="submission" date="2020-08" db="EMBL/GenBank/DDBJ databases">
        <title>Genomic Encyclopedia of Type Strains, Phase IV (KMG-IV): sequencing the most valuable type-strain genomes for metagenomic binning, comparative biology and taxonomic classification.</title>
        <authorList>
            <person name="Goeker M."/>
        </authorList>
    </citation>
    <scope>NUCLEOTIDE SEQUENCE [LARGE SCALE GENOMIC DNA]</scope>
    <source>
        <strain evidence="1 2">DSM 7050</strain>
    </source>
</reference>
<sequence>MIEHLDHFDLPGREPEAGQPLECIDLGIGEEGGTEAVGASAIGQAVEAAPEVDEAPRQRRKVELGLELLSALRGPGSIEETLDVIPRRDPVGVRRGKCEICLGVSL</sequence>
<organism evidence="1 2">
    <name type="scientific">Aminobacter niigataensis</name>
    <dbReference type="NCBI Taxonomy" id="83265"/>
    <lineage>
        <taxon>Bacteria</taxon>
        <taxon>Pseudomonadati</taxon>
        <taxon>Pseudomonadota</taxon>
        <taxon>Alphaproteobacteria</taxon>
        <taxon>Hyphomicrobiales</taxon>
        <taxon>Phyllobacteriaceae</taxon>
        <taxon>Aminobacter</taxon>
    </lineage>
</organism>
<dbReference type="EMBL" id="JACHOT010000009">
    <property type="protein sequence ID" value="MBB4653017.1"/>
    <property type="molecule type" value="Genomic_DNA"/>
</dbReference>
<evidence type="ECO:0000313" key="2">
    <source>
        <dbReference type="Proteomes" id="UP000539538"/>
    </source>
</evidence>
<gene>
    <name evidence="1" type="ORF">GGQ99_004801</name>
</gene>
<dbReference type="Proteomes" id="UP000539538">
    <property type="component" value="Unassembled WGS sequence"/>
</dbReference>
<protein>
    <submittedName>
        <fullName evidence="1">Uncharacterized protein</fullName>
    </submittedName>
</protein>
<keyword evidence="2" id="KW-1185">Reference proteome</keyword>
<proteinExistence type="predicted"/>